<dbReference type="KEGG" id="gms:SOIL9_64480"/>
<dbReference type="PROSITE" id="PS00217">
    <property type="entry name" value="SUGAR_TRANSPORT_2"/>
    <property type="match status" value="1"/>
</dbReference>
<evidence type="ECO:0000256" key="1">
    <source>
        <dbReference type="ARBA" id="ARBA00004141"/>
    </source>
</evidence>
<dbReference type="GO" id="GO:0016020">
    <property type="term" value="C:membrane"/>
    <property type="evidence" value="ECO:0007669"/>
    <property type="project" value="UniProtKB-SubCell"/>
</dbReference>
<feature type="transmembrane region" description="Helical" evidence="6">
    <location>
        <begin position="353"/>
        <end position="373"/>
    </location>
</feature>
<dbReference type="AlphaFoldDB" id="A0A6P2CSD5"/>
<name>A0A6P2CSD5_9BACT</name>
<keyword evidence="4 6" id="KW-0472">Membrane</keyword>
<evidence type="ECO:0000313" key="8">
    <source>
        <dbReference type="Proteomes" id="UP000464178"/>
    </source>
</evidence>
<proteinExistence type="predicted"/>
<gene>
    <name evidence="7" type="ORF">SOIL9_64480</name>
</gene>
<dbReference type="Proteomes" id="UP000464178">
    <property type="component" value="Chromosome"/>
</dbReference>
<reference evidence="7 8" key="1">
    <citation type="submission" date="2019-05" db="EMBL/GenBank/DDBJ databases">
        <authorList>
            <consortium name="Science for Life Laboratories"/>
        </authorList>
    </citation>
    <scope>NUCLEOTIDE SEQUENCE [LARGE SCALE GENOMIC DNA]</scope>
    <source>
        <strain evidence="7">Soil9</strain>
    </source>
</reference>
<sequence>MNLLVTWKKVLLFGAFGAVGCLAGWLVGEPLMWASRSVAEAAGAKDVPSLISKPAPQFAEPPPLPSDFRERVEKAGGKSGDVQLSLIWYNANDLDLYCKDPNGDVVFYKNPRVPSGGELDVDANAGTTRSGLPTVLTTEPVENIYWPKGGAPAGRYQVFVNYFAHRPATGAPNATKYKVNVLHDGQRYEFTGTIEHGGTQRNERLIYEFELKPRLELLAPDEVNLLPAAPAIKLPVAIRRTYYKGPVEVRAENLPEGVAAGTLTIPEGENEGEIELQAVEGAKEIKKAAIKLVATGGSLDSSASVQVATLKPVVAFSLFATLSTGAWTALLAIGLCLALLAGQNKYLGKPLFASSRIPLLVVILGAGGAGFVSGSVGQLLFFALLASGAANLGFLVGWVLLGALLGWGISRFVPNLDGLKAALAGLGGGLLGAGAFLLLSELAQWTGRFGGAVILGFCIGLMVAVVEAAFRRAWIEVRYGEREVITVNLGAEPVRIGGDSKACTVWARGAASIALKYWIRDGQVQCADVPGKQETPVADGDTRTAGNVTVIVRTSSAVAPMEDTRPTVVRAAAPTAPAPARPEPVATSPPPPAAPAPLDYDDGLPMPLSPPLPARPAVTSILDLDDGPAQTVRSAGAAPAPSKSSAPSAPVAAPRPAPTSTPNSSAVDVCPTCGRKIPGRTGARYCVVCDRTF</sequence>
<feature type="transmembrane region" description="Helical" evidence="6">
    <location>
        <begin position="421"/>
        <end position="443"/>
    </location>
</feature>
<evidence type="ECO:0000256" key="4">
    <source>
        <dbReference type="ARBA" id="ARBA00023136"/>
    </source>
</evidence>
<keyword evidence="2 6" id="KW-0812">Transmembrane</keyword>
<protein>
    <submittedName>
        <fullName evidence="7">Membrane protein: Uncharacterized protein</fullName>
    </submittedName>
</protein>
<feature type="transmembrane region" description="Helical" evidence="6">
    <location>
        <begin position="313"/>
        <end position="341"/>
    </location>
</feature>
<keyword evidence="8" id="KW-1185">Reference proteome</keyword>
<comment type="subcellular location">
    <subcellularLocation>
        <location evidence="1">Membrane</location>
        <topology evidence="1">Multi-pass membrane protein</topology>
    </subcellularLocation>
</comment>
<feature type="compositionally biased region" description="Low complexity" evidence="5">
    <location>
        <begin position="634"/>
        <end position="652"/>
    </location>
</feature>
<evidence type="ECO:0000313" key="7">
    <source>
        <dbReference type="EMBL" id="VTR91266.1"/>
    </source>
</evidence>
<organism evidence="7 8">
    <name type="scientific">Gemmata massiliana</name>
    <dbReference type="NCBI Taxonomy" id="1210884"/>
    <lineage>
        <taxon>Bacteria</taxon>
        <taxon>Pseudomonadati</taxon>
        <taxon>Planctomycetota</taxon>
        <taxon>Planctomycetia</taxon>
        <taxon>Gemmatales</taxon>
        <taxon>Gemmataceae</taxon>
        <taxon>Gemmata</taxon>
    </lineage>
</organism>
<feature type="region of interest" description="Disordered" evidence="5">
    <location>
        <begin position="572"/>
        <end position="667"/>
    </location>
</feature>
<feature type="transmembrane region" description="Helical" evidence="6">
    <location>
        <begin position="449"/>
        <end position="470"/>
    </location>
</feature>
<evidence type="ECO:0000256" key="3">
    <source>
        <dbReference type="ARBA" id="ARBA00022989"/>
    </source>
</evidence>
<dbReference type="InterPro" id="IPR005829">
    <property type="entry name" value="Sugar_transporter_CS"/>
</dbReference>
<dbReference type="RefSeq" id="WP_162666286.1">
    <property type="nucleotide sequence ID" value="NZ_LR593886.1"/>
</dbReference>
<dbReference type="GO" id="GO:0022857">
    <property type="term" value="F:transmembrane transporter activity"/>
    <property type="evidence" value="ECO:0007669"/>
    <property type="project" value="InterPro"/>
</dbReference>
<feature type="transmembrane region" description="Helical" evidence="6">
    <location>
        <begin position="379"/>
        <end position="409"/>
    </location>
</feature>
<keyword evidence="3 6" id="KW-1133">Transmembrane helix</keyword>
<evidence type="ECO:0000256" key="2">
    <source>
        <dbReference type="ARBA" id="ARBA00022692"/>
    </source>
</evidence>
<accession>A0A6P2CSD5</accession>
<evidence type="ECO:0000256" key="6">
    <source>
        <dbReference type="SAM" id="Phobius"/>
    </source>
</evidence>
<dbReference type="EMBL" id="LR593886">
    <property type="protein sequence ID" value="VTR91266.1"/>
    <property type="molecule type" value="Genomic_DNA"/>
</dbReference>
<evidence type="ECO:0000256" key="5">
    <source>
        <dbReference type="SAM" id="MobiDB-lite"/>
    </source>
</evidence>
<feature type="compositionally biased region" description="Pro residues" evidence="5">
    <location>
        <begin position="576"/>
        <end position="595"/>
    </location>
</feature>